<dbReference type="RefSeq" id="XP_040733867.1">
    <property type="nucleotide sequence ID" value="XM_040877831.1"/>
</dbReference>
<keyword evidence="7" id="KW-1185">Reference proteome</keyword>
<dbReference type="EMBL" id="MIKG01000009">
    <property type="protein sequence ID" value="RAO69351.1"/>
    <property type="molecule type" value="Genomic_DNA"/>
</dbReference>
<evidence type="ECO:0000313" key="6">
    <source>
        <dbReference type="EMBL" id="RAO69351.1"/>
    </source>
</evidence>
<dbReference type="GO" id="GO:0000981">
    <property type="term" value="F:DNA-binding transcription factor activity, RNA polymerase II-specific"/>
    <property type="evidence" value="ECO:0007669"/>
    <property type="project" value="TreeGrafter"/>
</dbReference>
<comment type="subcellular location">
    <subcellularLocation>
        <location evidence="1">Nucleus</location>
    </subcellularLocation>
</comment>
<dbReference type="AlphaFoldDB" id="A0A364L0T8"/>
<dbReference type="InterPro" id="IPR051089">
    <property type="entry name" value="prtT"/>
</dbReference>
<keyword evidence="5" id="KW-0539">Nucleus</keyword>
<accession>A0A364L0T8</accession>
<protein>
    <recommendedName>
        <fullName evidence="8">Transcription factor domain-containing protein</fullName>
    </recommendedName>
</protein>
<evidence type="ECO:0008006" key="8">
    <source>
        <dbReference type="Google" id="ProtNLM"/>
    </source>
</evidence>
<organism evidence="6 7">
    <name type="scientific">Talaromyces amestolkiae</name>
    <dbReference type="NCBI Taxonomy" id="1196081"/>
    <lineage>
        <taxon>Eukaryota</taxon>
        <taxon>Fungi</taxon>
        <taxon>Dikarya</taxon>
        <taxon>Ascomycota</taxon>
        <taxon>Pezizomycotina</taxon>
        <taxon>Eurotiomycetes</taxon>
        <taxon>Eurotiomycetidae</taxon>
        <taxon>Eurotiales</taxon>
        <taxon>Trichocomaceae</taxon>
        <taxon>Talaromyces</taxon>
        <taxon>Talaromyces sect. Talaromyces</taxon>
    </lineage>
</organism>
<keyword evidence="4" id="KW-0804">Transcription</keyword>
<evidence type="ECO:0000256" key="1">
    <source>
        <dbReference type="ARBA" id="ARBA00004123"/>
    </source>
</evidence>
<dbReference type="STRING" id="1196081.A0A364L0T8"/>
<proteinExistence type="predicted"/>
<comment type="caution">
    <text evidence="6">The sequence shown here is derived from an EMBL/GenBank/DDBJ whole genome shotgun (WGS) entry which is preliminary data.</text>
</comment>
<keyword evidence="2" id="KW-0805">Transcription regulation</keyword>
<reference evidence="6 7" key="1">
    <citation type="journal article" date="2017" name="Biotechnol. Biofuels">
        <title>Differential beta-glucosidase expression as a function of carbon source availability in Talaromyces amestolkiae: a genomic and proteomic approach.</title>
        <authorList>
            <person name="de Eugenio L.I."/>
            <person name="Mendez-Liter J.A."/>
            <person name="Nieto-Dominguez M."/>
            <person name="Alonso L."/>
            <person name="Gil-Munoz J."/>
            <person name="Barriuso J."/>
            <person name="Prieto A."/>
            <person name="Martinez M.J."/>
        </authorList>
    </citation>
    <scope>NUCLEOTIDE SEQUENCE [LARGE SCALE GENOMIC DNA]</scope>
    <source>
        <strain evidence="6 7">CIB</strain>
    </source>
</reference>
<evidence type="ECO:0000256" key="3">
    <source>
        <dbReference type="ARBA" id="ARBA00023125"/>
    </source>
</evidence>
<gene>
    <name evidence="6" type="ORF">BHQ10_005363</name>
</gene>
<evidence type="ECO:0000256" key="4">
    <source>
        <dbReference type="ARBA" id="ARBA00023163"/>
    </source>
</evidence>
<dbReference type="GO" id="GO:0005634">
    <property type="term" value="C:nucleus"/>
    <property type="evidence" value="ECO:0007669"/>
    <property type="project" value="UniProtKB-SubCell"/>
</dbReference>
<dbReference type="GeneID" id="63794579"/>
<dbReference type="Proteomes" id="UP000249363">
    <property type="component" value="Unassembled WGS sequence"/>
</dbReference>
<dbReference type="OrthoDB" id="5424793at2759"/>
<evidence type="ECO:0000256" key="5">
    <source>
        <dbReference type="ARBA" id="ARBA00023242"/>
    </source>
</evidence>
<evidence type="ECO:0000256" key="2">
    <source>
        <dbReference type="ARBA" id="ARBA00023015"/>
    </source>
</evidence>
<keyword evidence="3" id="KW-0238">DNA-binding</keyword>
<dbReference type="PANTHER" id="PTHR31845">
    <property type="entry name" value="FINGER DOMAIN PROTEIN, PUTATIVE-RELATED"/>
    <property type="match status" value="1"/>
</dbReference>
<dbReference type="PANTHER" id="PTHR31845:SF10">
    <property type="entry name" value="ZN(II)2CYS6 TRANSCRIPTION FACTOR (EUROFUNG)"/>
    <property type="match status" value="1"/>
</dbReference>
<sequence length="427" mass="48462">MSVFALVDLGVLATRVVMQGEKSLDYLHGLLVYLAWHPTHLKPINNQIFQYLQLTISMISDLDLERKMQSPTEAIVDRVAARNTVLGCYFLSASIAMGFKRSNNFTFSPPDEMLSSMLLSNDLADSLIASMVLLCKFVEKIHSLNLQTEIARLSSWTECPLQKLTQSLLAELGHLENNLPTSIHTNTNIQIMQRFIRIKIHALSLEQEKTLSQSQINPLTFLDIFPTCAAEINSLLEYIVNTPTTEYKNLSITNWAPIINSVVIFPKLCQFPILDLGVASTWQAMIEAERATYLTNIDRLCDHLEGTSITKRQLNRDTPSSHNLPDLFYLFCTILRLFKDNLVRESRLLSTDQIPPNKNEQSNKRARSRCPVINGDIQSTDYWTMWMNSNNLTGDVELFSDQAVGFPEFDVNDPTVFDLSSWVDFSV</sequence>
<dbReference type="GO" id="GO:0000976">
    <property type="term" value="F:transcription cis-regulatory region binding"/>
    <property type="evidence" value="ECO:0007669"/>
    <property type="project" value="TreeGrafter"/>
</dbReference>
<evidence type="ECO:0000313" key="7">
    <source>
        <dbReference type="Proteomes" id="UP000249363"/>
    </source>
</evidence>
<name>A0A364L0T8_TALAM</name>